<evidence type="ECO:0000313" key="2">
    <source>
        <dbReference type="EMBL" id="MFB9055053.1"/>
    </source>
</evidence>
<keyword evidence="3" id="KW-1185">Reference proteome</keyword>
<reference evidence="2 3" key="1">
    <citation type="submission" date="2024-09" db="EMBL/GenBank/DDBJ databases">
        <authorList>
            <person name="Sun Q."/>
            <person name="Mori K."/>
        </authorList>
    </citation>
    <scope>NUCLEOTIDE SEQUENCE [LARGE SCALE GENOMIC DNA]</scope>
    <source>
        <strain evidence="2 3">CECT 8286</strain>
    </source>
</reference>
<keyword evidence="1" id="KW-0812">Transmembrane</keyword>
<comment type="caution">
    <text evidence="2">The sequence shown here is derived from an EMBL/GenBank/DDBJ whole genome shotgun (WGS) entry which is preliminary data.</text>
</comment>
<evidence type="ECO:0000313" key="3">
    <source>
        <dbReference type="Proteomes" id="UP001589605"/>
    </source>
</evidence>
<dbReference type="RefSeq" id="WP_382384736.1">
    <property type="nucleotide sequence ID" value="NZ_JBHMEZ010000032.1"/>
</dbReference>
<evidence type="ECO:0000256" key="1">
    <source>
        <dbReference type="SAM" id="Phobius"/>
    </source>
</evidence>
<sequence length="63" mass="6966">MDAQTKISIFTTLGSGTIGGLANINLIAGYIWLIAAVLTVAINLIVFEEKIKTRIEKYKNRKK</sequence>
<proteinExistence type="predicted"/>
<keyword evidence="1" id="KW-1133">Transmembrane helix</keyword>
<dbReference type="EMBL" id="JBHMEZ010000032">
    <property type="protein sequence ID" value="MFB9055053.1"/>
    <property type="molecule type" value="Genomic_DNA"/>
</dbReference>
<name>A0ABV5F6H9_9FLAO</name>
<feature type="transmembrane region" description="Helical" evidence="1">
    <location>
        <begin position="27"/>
        <end position="47"/>
    </location>
</feature>
<keyword evidence="1" id="KW-0472">Membrane</keyword>
<organism evidence="2 3">
    <name type="scientific">Formosa undariae</name>
    <dbReference type="NCBI Taxonomy" id="1325436"/>
    <lineage>
        <taxon>Bacteria</taxon>
        <taxon>Pseudomonadati</taxon>
        <taxon>Bacteroidota</taxon>
        <taxon>Flavobacteriia</taxon>
        <taxon>Flavobacteriales</taxon>
        <taxon>Flavobacteriaceae</taxon>
        <taxon>Formosa</taxon>
    </lineage>
</organism>
<dbReference type="Proteomes" id="UP001589605">
    <property type="component" value="Unassembled WGS sequence"/>
</dbReference>
<gene>
    <name evidence="2" type="ORF">ACFFVB_18375</name>
</gene>
<evidence type="ECO:0008006" key="4">
    <source>
        <dbReference type="Google" id="ProtNLM"/>
    </source>
</evidence>
<accession>A0ABV5F6H9</accession>
<protein>
    <recommendedName>
        <fullName evidence="4">CcmD family protein</fullName>
    </recommendedName>
</protein>